<dbReference type="EMBL" id="JAGSGD010000001">
    <property type="protein sequence ID" value="MBR7619316.1"/>
    <property type="molecule type" value="Genomic_DNA"/>
</dbReference>
<dbReference type="AlphaFoldDB" id="A0A941D1V0"/>
<keyword evidence="5" id="KW-1185">Reference proteome</keyword>
<feature type="domain" description="Response regulatory" evidence="2">
    <location>
        <begin position="3"/>
        <end position="119"/>
    </location>
</feature>
<keyword evidence="1" id="KW-0597">Phosphoprotein</keyword>
<name>A0A941D1V0_9CAUL</name>
<dbReference type="SUPFAM" id="SSF52172">
    <property type="entry name" value="CheY-like"/>
    <property type="match status" value="1"/>
</dbReference>
<dbReference type="Gene3D" id="3.40.50.2300">
    <property type="match status" value="1"/>
</dbReference>
<dbReference type="GO" id="GO:0000160">
    <property type="term" value="P:phosphorelay signal transduction system"/>
    <property type="evidence" value="ECO:0007669"/>
    <property type="project" value="InterPro"/>
</dbReference>
<dbReference type="EMBL" id="CP068570">
    <property type="protein sequence ID" value="QQZ51667.1"/>
    <property type="molecule type" value="Genomic_DNA"/>
</dbReference>
<evidence type="ECO:0000313" key="5">
    <source>
        <dbReference type="Proteomes" id="UP000622580"/>
    </source>
</evidence>
<proteinExistence type="predicted"/>
<evidence type="ECO:0000256" key="1">
    <source>
        <dbReference type="PROSITE-ProRule" id="PRU00169"/>
    </source>
</evidence>
<dbReference type="InterPro" id="IPR011006">
    <property type="entry name" value="CheY-like_superfamily"/>
</dbReference>
<dbReference type="RefSeq" id="WP_215339655.1">
    <property type="nucleotide sequence ID" value="NZ_JAGSGD010000001.1"/>
</dbReference>
<protein>
    <submittedName>
        <fullName evidence="3">Response regulator</fullName>
    </submittedName>
</protein>
<feature type="modified residue" description="4-aspartylphosphate" evidence="1">
    <location>
        <position position="53"/>
    </location>
</feature>
<dbReference type="SMART" id="SM00448">
    <property type="entry name" value="REC"/>
    <property type="match status" value="1"/>
</dbReference>
<organism evidence="3 5">
    <name type="scientific">Phenylobacterium glaciei</name>
    <dbReference type="NCBI Taxonomy" id="2803784"/>
    <lineage>
        <taxon>Bacteria</taxon>
        <taxon>Pseudomonadati</taxon>
        <taxon>Pseudomonadota</taxon>
        <taxon>Alphaproteobacteria</taxon>
        <taxon>Caulobacterales</taxon>
        <taxon>Caulobacteraceae</taxon>
        <taxon>Phenylobacterium</taxon>
    </lineage>
</organism>
<sequence length="120" mass="13001">MAVILIVEDEFFIRQNAEWAMEDLGHSTLIASDLAEALVHLSATSQIDALFVDIRLSALPFGGYDVANQAIVLRPGLRVLYTSGRPLTADMTEDFVSGGHFLQKPYSVDQLGASVGALLH</sequence>
<dbReference type="Proteomes" id="UP000622580">
    <property type="component" value="Unassembled WGS sequence"/>
</dbReference>
<evidence type="ECO:0000259" key="2">
    <source>
        <dbReference type="PROSITE" id="PS50110"/>
    </source>
</evidence>
<dbReference type="InterPro" id="IPR001789">
    <property type="entry name" value="Sig_transdc_resp-reg_receiver"/>
</dbReference>
<reference evidence="3" key="2">
    <citation type="submission" date="2021-04" db="EMBL/GenBank/DDBJ databases">
        <title>Draft genome assembly of strain Phenylobacterium sp. 20VBR1 using MiniION and Illumina platforms.</title>
        <authorList>
            <person name="Thomas F.A."/>
            <person name="Krishnan K.P."/>
            <person name="Sinha R.K."/>
        </authorList>
    </citation>
    <scope>NUCLEOTIDE SEQUENCE</scope>
    <source>
        <strain evidence="3">20VBR1</strain>
    </source>
</reference>
<dbReference type="Pfam" id="PF00072">
    <property type="entry name" value="Response_reg"/>
    <property type="match status" value="1"/>
</dbReference>
<reference evidence="4" key="1">
    <citation type="submission" date="2021-01" db="EMBL/GenBank/DDBJ databases">
        <title>Genome sequence of Phenylobacterium sp. 20VBR1 isolated from a valley glaceir, Ny-Alesund, Svalbard.</title>
        <authorList>
            <person name="Thomas F.A."/>
            <person name="Krishnan K.P."/>
            <person name="Sinha R.K."/>
        </authorList>
    </citation>
    <scope>NUCLEOTIDE SEQUENCE</scope>
    <source>
        <strain evidence="4">20VBR1</strain>
    </source>
</reference>
<dbReference type="PROSITE" id="PS50110">
    <property type="entry name" value="RESPONSE_REGULATORY"/>
    <property type="match status" value="1"/>
</dbReference>
<gene>
    <name evidence="3" type="ORF">JKL49_07950</name>
    <name evidence="4" type="ORF">JKL49_12325</name>
</gene>
<accession>A0A941D1V0</accession>
<evidence type="ECO:0000313" key="4">
    <source>
        <dbReference type="EMBL" id="QQZ51667.1"/>
    </source>
</evidence>
<evidence type="ECO:0000313" key="3">
    <source>
        <dbReference type="EMBL" id="MBR7619316.1"/>
    </source>
</evidence>